<reference evidence="2 3" key="1">
    <citation type="submission" date="2020-07" db="EMBL/GenBank/DDBJ databases">
        <title>Definition of the novel symbiovar canariense within Mesorhizobium novociceri, a new species of genus Mesorhizobium nodulating Cicer canariense in the Caldera de Taburiente National Park (La Palma, Canary Islands).</title>
        <authorList>
            <person name="Leon-Barrios M."/>
            <person name="Perez-Yepez J."/>
            <person name="Flores-Felix J.D."/>
            <person name="Ramirez-Baena M.H."/>
            <person name="Pulido-Suarez L."/>
            <person name="Igual J.M."/>
            <person name="Velazquez E."/>
            <person name="Peix A."/>
        </authorList>
    </citation>
    <scope>NUCLEOTIDE SEQUENCE [LARGE SCALE GENOMIC DNA]</scope>
    <source>
        <strain evidence="2 3">CCANP35</strain>
    </source>
</reference>
<accession>A0A838B8M8</accession>
<gene>
    <name evidence="2" type="ORF">H0241_20130</name>
</gene>
<evidence type="ECO:0000313" key="3">
    <source>
        <dbReference type="Proteomes" id="UP000558284"/>
    </source>
</evidence>
<proteinExistence type="predicted"/>
<evidence type="ECO:0000313" key="2">
    <source>
        <dbReference type="EMBL" id="MBA1142533.1"/>
    </source>
</evidence>
<dbReference type="Proteomes" id="UP000558284">
    <property type="component" value="Unassembled WGS sequence"/>
</dbReference>
<organism evidence="2 3">
    <name type="scientific">Mesorhizobium neociceri</name>
    <dbReference type="NCBI Taxonomy" id="1307853"/>
    <lineage>
        <taxon>Bacteria</taxon>
        <taxon>Pseudomonadati</taxon>
        <taxon>Pseudomonadota</taxon>
        <taxon>Alphaproteobacteria</taxon>
        <taxon>Hyphomicrobiales</taxon>
        <taxon>Phyllobacteriaceae</taxon>
        <taxon>Mesorhizobium</taxon>
    </lineage>
</organism>
<dbReference type="AlphaFoldDB" id="A0A838B8M8"/>
<sequence length="378" mass="40604">MAGIDLFGILKRLFARDGKSLGHVWIPDGHVVDQNHQPVKFADSYAVEDAYVMISLAEMFLKRTRVLWREFYPVVHSYITYGNPQAPQTVGTVAGPGQLKDLGTANLDKVIPLAFPLAGPIVYDGQNIEALLGLYAVPAKDGAAILINTLSQLSSIVPQLAAATQVAGVLKTGTEQMLGIDGTLLKLGLHNSFFPVTGGQGFIARPGFAVAVSKPATEVDPKKLWVVSGRLVVGDNPVSAQAPDDFDYMLIQLYAGPPRVNIWGTIPSLAEHTTAFENALKADAAGRRAAIDLAFHVFENALDKSRDLTKSDKAAVRAVVAEDLKKRVIALETGSLFETKSVATDALEMSDPTAFRPAAIELPEGKMPQRPSGLPLWK</sequence>
<comment type="caution">
    <text evidence="2">The sequence shown here is derived from an EMBL/GenBank/DDBJ whole genome shotgun (WGS) entry which is preliminary data.</text>
</comment>
<name>A0A838B8M8_9HYPH</name>
<feature type="region of interest" description="Disordered" evidence="1">
    <location>
        <begin position="359"/>
        <end position="378"/>
    </location>
</feature>
<keyword evidence="3" id="KW-1185">Reference proteome</keyword>
<dbReference type="RefSeq" id="WP_181059430.1">
    <property type="nucleotide sequence ID" value="NZ_JACDTY010000010.1"/>
</dbReference>
<protein>
    <submittedName>
        <fullName evidence="2">Uncharacterized protein</fullName>
    </submittedName>
</protein>
<dbReference type="EMBL" id="JACDTY010000010">
    <property type="protein sequence ID" value="MBA1142533.1"/>
    <property type="molecule type" value="Genomic_DNA"/>
</dbReference>
<evidence type="ECO:0000256" key="1">
    <source>
        <dbReference type="SAM" id="MobiDB-lite"/>
    </source>
</evidence>